<feature type="region of interest" description="Disordered" evidence="2">
    <location>
        <begin position="69"/>
        <end position="158"/>
    </location>
</feature>
<name>A0ABN8JAG1_9NEOP</name>
<evidence type="ECO:0000313" key="4">
    <source>
        <dbReference type="Proteomes" id="UP000837857"/>
    </source>
</evidence>
<organism evidence="3 4">
    <name type="scientific">Iphiclides podalirius</name>
    <name type="common">scarce swallowtail</name>
    <dbReference type="NCBI Taxonomy" id="110791"/>
    <lineage>
        <taxon>Eukaryota</taxon>
        <taxon>Metazoa</taxon>
        <taxon>Ecdysozoa</taxon>
        <taxon>Arthropoda</taxon>
        <taxon>Hexapoda</taxon>
        <taxon>Insecta</taxon>
        <taxon>Pterygota</taxon>
        <taxon>Neoptera</taxon>
        <taxon>Endopterygota</taxon>
        <taxon>Lepidoptera</taxon>
        <taxon>Glossata</taxon>
        <taxon>Ditrysia</taxon>
        <taxon>Papilionoidea</taxon>
        <taxon>Papilionidae</taxon>
        <taxon>Papilioninae</taxon>
        <taxon>Iphiclides</taxon>
    </lineage>
</organism>
<sequence>MEDNCSTLEEARNPLRKAREEIDSLRNTNEKLTHTIYNLVEIMISNARSDNSLINNLRECPRQITTNLSLKNQPGTSIHEAPSRLPSPSATPNNLSSEASTFDSSNLEIPGTTNSDLNISGHTKNATTCTCTSTTTGTNSSSRSSTSISRTSSHRGKGGNQCLLCGAFYTSR</sequence>
<feature type="coiled-coil region" evidence="1">
    <location>
        <begin position="8"/>
        <end position="35"/>
    </location>
</feature>
<accession>A0ABN8JAG1</accession>
<dbReference type="EMBL" id="CAKOGK010000196">
    <property type="protein sequence ID" value="CAH2080313.1"/>
    <property type="molecule type" value="Genomic_DNA"/>
</dbReference>
<evidence type="ECO:0000256" key="1">
    <source>
        <dbReference type="SAM" id="Coils"/>
    </source>
</evidence>
<comment type="caution">
    <text evidence="3">The sequence shown here is derived from an EMBL/GenBank/DDBJ whole genome shotgun (WGS) entry which is preliminary data.</text>
</comment>
<reference evidence="3" key="1">
    <citation type="submission" date="2022-03" db="EMBL/GenBank/DDBJ databases">
        <authorList>
            <person name="Martin H S."/>
        </authorList>
    </citation>
    <scope>NUCLEOTIDE SEQUENCE [LARGE SCALE GENOMIC DNA]</scope>
</reference>
<feature type="non-terminal residue" evidence="3">
    <location>
        <position position="172"/>
    </location>
</feature>
<gene>
    <name evidence="3" type="ORF">IPOD504_LOCUS17784</name>
</gene>
<evidence type="ECO:0000256" key="2">
    <source>
        <dbReference type="SAM" id="MobiDB-lite"/>
    </source>
</evidence>
<proteinExistence type="predicted"/>
<keyword evidence="4" id="KW-1185">Reference proteome</keyword>
<feature type="compositionally biased region" description="Polar residues" evidence="2">
    <location>
        <begin position="86"/>
        <end position="126"/>
    </location>
</feature>
<evidence type="ECO:0000313" key="3">
    <source>
        <dbReference type="EMBL" id="CAH2080313.1"/>
    </source>
</evidence>
<dbReference type="Proteomes" id="UP000837857">
    <property type="component" value="Unassembled WGS sequence"/>
</dbReference>
<keyword evidence="1" id="KW-0175">Coiled coil</keyword>
<feature type="compositionally biased region" description="Low complexity" evidence="2">
    <location>
        <begin position="127"/>
        <end position="151"/>
    </location>
</feature>
<protein>
    <submittedName>
        <fullName evidence="3">Uncharacterized protein</fullName>
    </submittedName>
</protein>